<dbReference type="OrthoDB" id="5212574at2759"/>
<accession>A0A8H5LTK9</accession>
<evidence type="ECO:0000313" key="7">
    <source>
        <dbReference type="EMBL" id="KAF5369545.1"/>
    </source>
</evidence>
<keyword evidence="5" id="KW-0067">ATP-binding</keyword>
<dbReference type="GO" id="GO:0004326">
    <property type="term" value="F:tetrahydrofolylpolyglutamate synthase activity"/>
    <property type="evidence" value="ECO:0007669"/>
    <property type="project" value="InterPro"/>
</dbReference>
<dbReference type="PROSITE" id="PS01012">
    <property type="entry name" value="FOLYLPOLYGLU_SYNT_2"/>
    <property type="match status" value="1"/>
</dbReference>
<keyword evidence="4" id="KW-0547">Nucleotide-binding</keyword>
<dbReference type="InterPro" id="IPR036565">
    <property type="entry name" value="Mur-like_cat_sf"/>
</dbReference>
<dbReference type="Gene3D" id="3.40.1190.10">
    <property type="entry name" value="Mur-like, catalytic domain"/>
    <property type="match status" value="1"/>
</dbReference>
<gene>
    <name evidence="7" type="ORF">D9758_002594</name>
</gene>
<comment type="similarity">
    <text evidence="1">Belongs to the folylpolyglutamate synthase family.</text>
</comment>
<dbReference type="AlphaFoldDB" id="A0A8H5LTK9"/>
<reference evidence="7 8" key="1">
    <citation type="journal article" date="2020" name="ISME J.">
        <title>Uncovering the hidden diversity of litter-decomposition mechanisms in mushroom-forming fungi.</title>
        <authorList>
            <person name="Floudas D."/>
            <person name="Bentzer J."/>
            <person name="Ahren D."/>
            <person name="Johansson T."/>
            <person name="Persson P."/>
            <person name="Tunlid A."/>
        </authorList>
    </citation>
    <scope>NUCLEOTIDE SEQUENCE [LARGE SCALE GENOMIC DNA]</scope>
    <source>
        <strain evidence="7 8">CBS 291.85</strain>
    </source>
</reference>
<dbReference type="GO" id="GO:0008841">
    <property type="term" value="F:dihydrofolate synthase activity"/>
    <property type="evidence" value="ECO:0007669"/>
    <property type="project" value="TreeGrafter"/>
</dbReference>
<name>A0A8H5LTK9_9AGAR</name>
<dbReference type="PANTHER" id="PTHR11136:SF0">
    <property type="entry name" value="DIHYDROFOLATE SYNTHETASE-RELATED"/>
    <property type="match status" value="1"/>
</dbReference>
<keyword evidence="8" id="KW-1185">Reference proteome</keyword>
<keyword evidence="6" id="KW-0460">Magnesium</keyword>
<dbReference type="GO" id="GO:0005739">
    <property type="term" value="C:mitochondrion"/>
    <property type="evidence" value="ECO:0007669"/>
    <property type="project" value="TreeGrafter"/>
</dbReference>
<dbReference type="EMBL" id="JAACJM010000013">
    <property type="protein sequence ID" value="KAF5369545.1"/>
    <property type="molecule type" value="Genomic_DNA"/>
</dbReference>
<dbReference type="InterPro" id="IPR018109">
    <property type="entry name" value="Folylpolyglutamate_synth_CS"/>
</dbReference>
<evidence type="ECO:0000256" key="2">
    <source>
        <dbReference type="ARBA" id="ARBA00022598"/>
    </source>
</evidence>
<evidence type="ECO:0000256" key="6">
    <source>
        <dbReference type="ARBA" id="ARBA00022842"/>
    </source>
</evidence>
<dbReference type="GO" id="GO:0005829">
    <property type="term" value="C:cytosol"/>
    <property type="evidence" value="ECO:0007669"/>
    <property type="project" value="TreeGrafter"/>
</dbReference>
<organism evidence="7 8">
    <name type="scientific">Tetrapyrgos nigripes</name>
    <dbReference type="NCBI Taxonomy" id="182062"/>
    <lineage>
        <taxon>Eukaryota</taxon>
        <taxon>Fungi</taxon>
        <taxon>Dikarya</taxon>
        <taxon>Basidiomycota</taxon>
        <taxon>Agaricomycotina</taxon>
        <taxon>Agaricomycetes</taxon>
        <taxon>Agaricomycetidae</taxon>
        <taxon>Agaricales</taxon>
        <taxon>Marasmiineae</taxon>
        <taxon>Marasmiaceae</taxon>
        <taxon>Tetrapyrgos</taxon>
    </lineage>
</organism>
<dbReference type="GO" id="GO:0005524">
    <property type="term" value="F:ATP binding"/>
    <property type="evidence" value="ECO:0007669"/>
    <property type="project" value="UniProtKB-KW"/>
</dbReference>
<dbReference type="Proteomes" id="UP000559256">
    <property type="component" value="Unassembled WGS sequence"/>
</dbReference>
<keyword evidence="3" id="KW-0479">Metal-binding</keyword>
<dbReference type="InterPro" id="IPR036615">
    <property type="entry name" value="Mur_ligase_C_dom_sf"/>
</dbReference>
<comment type="caution">
    <text evidence="7">The sequence shown here is derived from an EMBL/GenBank/DDBJ whole genome shotgun (WGS) entry which is preliminary data.</text>
</comment>
<dbReference type="SUPFAM" id="SSF53244">
    <property type="entry name" value="MurD-like peptide ligases, peptide-binding domain"/>
    <property type="match status" value="1"/>
</dbReference>
<evidence type="ECO:0000256" key="4">
    <source>
        <dbReference type="ARBA" id="ARBA00022741"/>
    </source>
</evidence>
<dbReference type="PANTHER" id="PTHR11136">
    <property type="entry name" value="FOLYLPOLYGLUTAMATE SYNTHASE-RELATED"/>
    <property type="match status" value="1"/>
</dbReference>
<protein>
    <submittedName>
        <fullName evidence="7">Uncharacterized protein</fullName>
    </submittedName>
</protein>
<evidence type="ECO:0000313" key="8">
    <source>
        <dbReference type="Proteomes" id="UP000559256"/>
    </source>
</evidence>
<evidence type="ECO:0000256" key="3">
    <source>
        <dbReference type="ARBA" id="ARBA00022723"/>
    </source>
</evidence>
<evidence type="ECO:0000256" key="1">
    <source>
        <dbReference type="ARBA" id="ARBA00008276"/>
    </source>
</evidence>
<dbReference type="NCBIfam" id="TIGR01499">
    <property type="entry name" value="folC"/>
    <property type="match status" value="1"/>
</dbReference>
<dbReference type="InterPro" id="IPR001645">
    <property type="entry name" value="Folylpolyglutamate_synth"/>
</dbReference>
<dbReference type="Gene3D" id="3.90.190.20">
    <property type="entry name" value="Mur ligase, C-terminal domain"/>
    <property type="match status" value="1"/>
</dbReference>
<keyword evidence="2" id="KW-0436">Ligase</keyword>
<proteinExistence type="inferred from homology"/>
<dbReference type="GO" id="GO:0046872">
    <property type="term" value="F:metal ion binding"/>
    <property type="evidence" value="ECO:0007669"/>
    <property type="project" value="UniProtKB-KW"/>
</dbReference>
<evidence type="ECO:0000256" key="5">
    <source>
        <dbReference type="ARBA" id="ARBA00022840"/>
    </source>
</evidence>
<dbReference type="SUPFAM" id="SSF53623">
    <property type="entry name" value="MurD-like peptide ligases, catalytic domain"/>
    <property type="match status" value="1"/>
</dbReference>
<sequence>MSIDLSLDRIRKLYTLLPPYTRPTVHIAGTNGKGSVSALVSSILRYANPPLSVGRFNSPHLVSVYDCIILNDQEVTAETYENTRSSIQKLAHKNELEISSFELLTLTALQIFEDAQIDIVVMEVGMGGRLDATNVIPDDCIAVSALTAVDLDHQAFLGNTVSAITREKAAIGRKGKPFVFGKQKHSEVEEVCREVIGRVGGELLLAAEVSRREWDTSIDGPFPSSSEEFQPPPQTVTMDLSCFTDAVCARLPLYGDHQIDNLGLAASVVSVLACHPSCESLKLAERLTMDAVIRGIEAVKWPGRLSFHVVDSGKLVVLVDGAHNPASAMTLGLFIKDLLHRRPRSRTITLTYILGLSHSPPKTPTQTLSPLLPPDVGETDVQVQVRVAVLRFSPPEGMPWVKSIPPSELEAVVKKLCPVAEIWVGQDENTGDLPSALKWAGTGVTGEHLVVLAGSLYLVADFYRVMR</sequence>
<dbReference type="UniPathway" id="UPA00850"/>